<dbReference type="eggNOG" id="ENOG5033FD8">
    <property type="taxonomic scope" value="Bacteria"/>
</dbReference>
<organism evidence="2 4">
    <name type="scientific">Flavobacterium hydatis</name>
    <name type="common">Cytophaga aquatilis</name>
    <dbReference type="NCBI Taxonomy" id="991"/>
    <lineage>
        <taxon>Bacteria</taxon>
        <taxon>Pseudomonadati</taxon>
        <taxon>Bacteroidota</taxon>
        <taxon>Flavobacteriia</taxon>
        <taxon>Flavobacteriales</taxon>
        <taxon>Flavobacteriaceae</taxon>
        <taxon>Flavobacterium</taxon>
    </lineage>
</organism>
<dbReference type="Proteomes" id="UP000198424">
    <property type="component" value="Unassembled WGS sequence"/>
</dbReference>
<dbReference type="Proteomes" id="UP000028712">
    <property type="component" value="Unassembled WGS sequence"/>
</dbReference>
<proteinExistence type="predicted"/>
<dbReference type="EMBL" id="MUGY01000031">
    <property type="protein sequence ID" value="OXA89382.1"/>
    <property type="molecule type" value="Genomic_DNA"/>
</dbReference>
<dbReference type="STRING" id="991.IW20_24500"/>
<evidence type="ECO:0000313" key="4">
    <source>
        <dbReference type="Proteomes" id="UP000028712"/>
    </source>
</evidence>
<protein>
    <submittedName>
        <fullName evidence="2">Uncharacterized protein</fullName>
    </submittedName>
</protein>
<keyword evidence="1" id="KW-0812">Transmembrane</keyword>
<evidence type="ECO:0000313" key="3">
    <source>
        <dbReference type="EMBL" id="OXA89382.1"/>
    </source>
</evidence>
<sequence length="153" mass="17811">MFTNISWGSYLTAAGITIIFWYLIILLKFHSSDLKKILSGEKKLQIPFLKKTSKNLQDIKSISDSFPKSFDTLEDAENLSQRIKEAVKESAEKRLTKQQFQNYLRMLLDEYPYVKISSLRENINQQMVFESQKHPNLLLTLSEADSLWEGPVF</sequence>
<accession>A0A085ZGX8</accession>
<keyword evidence="1" id="KW-1133">Transmembrane helix</keyword>
<dbReference type="AlphaFoldDB" id="A0A085ZGX8"/>
<name>A0A085ZGX8_FLAHY</name>
<reference evidence="2 4" key="1">
    <citation type="submission" date="2014-07" db="EMBL/GenBank/DDBJ databases">
        <title>Genome of Flavobacterium hydatis DSM 2063.</title>
        <authorList>
            <person name="Pipes S.E."/>
            <person name="Stropko S.J."/>
            <person name="Newman J.D."/>
        </authorList>
    </citation>
    <scope>NUCLEOTIDE SEQUENCE [LARGE SCALE GENOMIC DNA]</scope>
    <source>
        <strain evidence="2 4">DSM 2063</strain>
    </source>
</reference>
<gene>
    <name evidence="3" type="ORF">B0A62_20820</name>
    <name evidence="2" type="ORF">IW20_24500</name>
</gene>
<keyword evidence="1" id="KW-0472">Membrane</keyword>
<feature type="transmembrane region" description="Helical" evidence="1">
    <location>
        <begin position="6"/>
        <end position="27"/>
    </location>
</feature>
<dbReference type="EMBL" id="JPRM01000057">
    <property type="protein sequence ID" value="KFF03692.1"/>
    <property type="molecule type" value="Genomic_DNA"/>
</dbReference>
<evidence type="ECO:0000313" key="2">
    <source>
        <dbReference type="EMBL" id="KFF03692.1"/>
    </source>
</evidence>
<dbReference type="RefSeq" id="WP_035628604.1">
    <property type="nucleotide sequence ID" value="NZ_JBEWQG010000037.1"/>
</dbReference>
<reference evidence="3 5" key="2">
    <citation type="submission" date="2016-11" db="EMBL/GenBank/DDBJ databases">
        <title>Whole genomes of Flavobacteriaceae.</title>
        <authorList>
            <person name="Stine C."/>
            <person name="Li C."/>
            <person name="Tadesse D."/>
        </authorList>
    </citation>
    <scope>NUCLEOTIDE SEQUENCE [LARGE SCALE GENOMIC DNA]</scope>
    <source>
        <strain evidence="3 5">ATCC 29551</strain>
    </source>
</reference>
<evidence type="ECO:0000256" key="1">
    <source>
        <dbReference type="SAM" id="Phobius"/>
    </source>
</evidence>
<comment type="caution">
    <text evidence="2">The sequence shown here is derived from an EMBL/GenBank/DDBJ whole genome shotgun (WGS) entry which is preliminary data.</text>
</comment>
<evidence type="ECO:0000313" key="5">
    <source>
        <dbReference type="Proteomes" id="UP000198424"/>
    </source>
</evidence>
<keyword evidence="5" id="KW-1185">Reference proteome</keyword>
<dbReference type="OrthoDB" id="800022at2"/>